<dbReference type="PANTHER" id="PTHR23407">
    <property type="entry name" value="ATPASE INHIBITOR/5-FORMYLTETRAHYDROFOLATE CYCLO-LIGASE"/>
    <property type="match status" value="1"/>
</dbReference>
<evidence type="ECO:0000256" key="1">
    <source>
        <dbReference type="ARBA" id="ARBA00010638"/>
    </source>
</evidence>
<keyword evidence="3 4" id="KW-0067">ATP-binding</keyword>
<name>A0A502CHX5_9SPHN</name>
<dbReference type="Gene3D" id="3.40.50.10420">
    <property type="entry name" value="NagB/RpiA/CoA transferase-like"/>
    <property type="match status" value="1"/>
</dbReference>
<keyword evidence="4" id="KW-0460">Magnesium</keyword>
<dbReference type="GO" id="GO:0035999">
    <property type="term" value="P:tetrahydrofolate interconversion"/>
    <property type="evidence" value="ECO:0007669"/>
    <property type="project" value="TreeGrafter"/>
</dbReference>
<keyword evidence="5" id="KW-0436">Ligase</keyword>
<dbReference type="EC" id="6.3.3.2" evidence="4"/>
<dbReference type="RefSeq" id="WP_140871285.1">
    <property type="nucleotide sequence ID" value="NZ_RCZK01000006.1"/>
</dbReference>
<dbReference type="GO" id="GO:0005524">
    <property type="term" value="F:ATP binding"/>
    <property type="evidence" value="ECO:0007669"/>
    <property type="project" value="UniProtKB-KW"/>
</dbReference>
<dbReference type="PANTHER" id="PTHR23407:SF1">
    <property type="entry name" value="5-FORMYLTETRAHYDROFOLATE CYCLO-LIGASE"/>
    <property type="match status" value="1"/>
</dbReference>
<protein>
    <recommendedName>
        <fullName evidence="4">5-formyltetrahydrofolate cyclo-ligase</fullName>
        <ecNumber evidence="4">6.3.3.2</ecNumber>
    </recommendedName>
</protein>
<sequence length="184" mass="19751">MTGSSKPDLRARLRAARRAYAPVAILVPDSFRARLSPRLIIASYIPVGSEADPAPFAQAATAAGCRIALPHVVDHATPLRFLAWATGAALVTGPFGLRQPAADAPELAPDIILTPLVGFDRRGARLGQGAGHYDRAFLAYPDAWRVGVAFAGQEVELLPIDAWDMPLHAIATDKEWIVPRWTVS</sequence>
<dbReference type="Proteomes" id="UP000318413">
    <property type="component" value="Unassembled WGS sequence"/>
</dbReference>
<dbReference type="SUPFAM" id="SSF100950">
    <property type="entry name" value="NagB/RpiA/CoA transferase-like"/>
    <property type="match status" value="1"/>
</dbReference>
<dbReference type="InterPro" id="IPR002698">
    <property type="entry name" value="FTHF_cligase"/>
</dbReference>
<comment type="catalytic activity">
    <reaction evidence="4">
        <text>(6S)-5-formyl-5,6,7,8-tetrahydrofolate + ATP = (6R)-5,10-methenyltetrahydrofolate + ADP + phosphate</text>
        <dbReference type="Rhea" id="RHEA:10488"/>
        <dbReference type="ChEBI" id="CHEBI:30616"/>
        <dbReference type="ChEBI" id="CHEBI:43474"/>
        <dbReference type="ChEBI" id="CHEBI:57455"/>
        <dbReference type="ChEBI" id="CHEBI:57457"/>
        <dbReference type="ChEBI" id="CHEBI:456216"/>
        <dbReference type="EC" id="6.3.3.2"/>
    </reaction>
</comment>
<keyword evidence="4" id="KW-0479">Metal-binding</keyword>
<gene>
    <name evidence="5" type="ORF">EAH84_09670</name>
</gene>
<accession>A0A502CHX5</accession>
<dbReference type="GO" id="GO:0009396">
    <property type="term" value="P:folic acid-containing compound biosynthetic process"/>
    <property type="evidence" value="ECO:0007669"/>
    <property type="project" value="TreeGrafter"/>
</dbReference>
<dbReference type="AlphaFoldDB" id="A0A502CHX5"/>
<dbReference type="GO" id="GO:0030272">
    <property type="term" value="F:5-formyltetrahydrofolate cyclo-ligase activity"/>
    <property type="evidence" value="ECO:0007669"/>
    <property type="project" value="UniProtKB-EC"/>
</dbReference>
<proteinExistence type="inferred from homology"/>
<evidence type="ECO:0000256" key="2">
    <source>
        <dbReference type="ARBA" id="ARBA00022741"/>
    </source>
</evidence>
<dbReference type="Pfam" id="PF01812">
    <property type="entry name" value="5-FTHF_cyc-lig"/>
    <property type="match status" value="1"/>
</dbReference>
<reference evidence="5 6" key="1">
    <citation type="journal article" date="2019" name="Environ. Microbiol.">
        <title>Species interactions and distinct microbial communities in high Arctic permafrost affected cryosols are associated with the CH4 and CO2 gas fluxes.</title>
        <authorList>
            <person name="Altshuler I."/>
            <person name="Hamel J."/>
            <person name="Turney S."/>
            <person name="Magnuson E."/>
            <person name="Levesque R."/>
            <person name="Greer C."/>
            <person name="Whyte L.G."/>
        </authorList>
    </citation>
    <scope>NUCLEOTIDE SEQUENCE [LARGE SCALE GENOMIC DNA]</scope>
    <source>
        <strain evidence="5 6">S5.1</strain>
    </source>
</reference>
<dbReference type="EMBL" id="RCZK01000006">
    <property type="protein sequence ID" value="TPG12413.1"/>
    <property type="molecule type" value="Genomic_DNA"/>
</dbReference>
<dbReference type="OrthoDB" id="9801938at2"/>
<evidence type="ECO:0000256" key="4">
    <source>
        <dbReference type="RuleBase" id="RU361279"/>
    </source>
</evidence>
<organism evidence="5 6">
    <name type="scientific">Sphingomonas oligophenolica</name>
    <dbReference type="NCBI Taxonomy" id="301154"/>
    <lineage>
        <taxon>Bacteria</taxon>
        <taxon>Pseudomonadati</taxon>
        <taxon>Pseudomonadota</taxon>
        <taxon>Alphaproteobacteria</taxon>
        <taxon>Sphingomonadales</taxon>
        <taxon>Sphingomonadaceae</taxon>
        <taxon>Sphingomonas</taxon>
    </lineage>
</organism>
<keyword evidence="2 4" id="KW-0547">Nucleotide-binding</keyword>
<dbReference type="NCBIfam" id="TIGR02727">
    <property type="entry name" value="MTHFS_bact"/>
    <property type="match status" value="1"/>
</dbReference>
<dbReference type="InterPro" id="IPR037171">
    <property type="entry name" value="NagB/RpiA_transferase-like"/>
</dbReference>
<dbReference type="InterPro" id="IPR024185">
    <property type="entry name" value="FTHF_cligase-like_sf"/>
</dbReference>
<comment type="caution">
    <text evidence="5">The sequence shown here is derived from an EMBL/GenBank/DDBJ whole genome shotgun (WGS) entry which is preliminary data.</text>
</comment>
<dbReference type="GO" id="GO:0046872">
    <property type="term" value="F:metal ion binding"/>
    <property type="evidence" value="ECO:0007669"/>
    <property type="project" value="UniProtKB-KW"/>
</dbReference>
<evidence type="ECO:0000256" key="3">
    <source>
        <dbReference type="ARBA" id="ARBA00022840"/>
    </source>
</evidence>
<keyword evidence="6" id="KW-1185">Reference proteome</keyword>
<evidence type="ECO:0000313" key="5">
    <source>
        <dbReference type="EMBL" id="TPG12413.1"/>
    </source>
</evidence>
<evidence type="ECO:0000313" key="6">
    <source>
        <dbReference type="Proteomes" id="UP000318413"/>
    </source>
</evidence>
<comment type="cofactor">
    <cofactor evidence="4">
        <name>Mg(2+)</name>
        <dbReference type="ChEBI" id="CHEBI:18420"/>
    </cofactor>
</comment>
<comment type="similarity">
    <text evidence="1 4">Belongs to the 5-formyltetrahydrofolate cyclo-ligase family.</text>
</comment>